<reference evidence="1 2" key="1">
    <citation type="journal article" date="2022" name="Allergy">
        <title>Genome assembly and annotation of Periplaneta americana reveal a comprehensive cockroach allergen profile.</title>
        <authorList>
            <person name="Wang L."/>
            <person name="Xiong Q."/>
            <person name="Saelim N."/>
            <person name="Wang L."/>
            <person name="Nong W."/>
            <person name="Wan A.T."/>
            <person name="Shi M."/>
            <person name="Liu X."/>
            <person name="Cao Q."/>
            <person name="Hui J.H.L."/>
            <person name="Sookrung N."/>
            <person name="Leung T.F."/>
            <person name="Tungtrongchitr A."/>
            <person name="Tsui S.K.W."/>
        </authorList>
    </citation>
    <scope>NUCLEOTIDE SEQUENCE [LARGE SCALE GENOMIC DNA]</scope>
    <source>
        <strain evidence="1">PWHHKU_190912</strain>
    </source>
</reference>
<gene>
    <name evidence="1" type="ORF">ANN_26632</name>
</gene>
<name>A0ABQ8RYR2_PERAM</name>
<evidence type="ECO:0000313" key="2">
    <source>
        <dbReference type="Proteomes" id="UP001148838"/>
    </source>
</evidence>
<organism evidence="1 2">
    <name type="scientific">Periplaneta americana</name>
    <name type="common">American cockroach</name>
    <name type="synonym">Blatta americana</name>
    <dbReference type="NCBI Taxonomy" id="6978"/>
    <lineage>
        <taxon>Eukaryota</taxon>
        <taxon>Metazoa</taxon>
        <taxon>Ecdysozoa</taxon>
        <taxon>Arthropoda</taxon>
        <taxon>Hexapoda</taxon>
        <taxon>Insecta</taxon>
        <taxon>Pterygota</taxon>
        <taxon>Neoptera</taxon>
        <taxon>Polyneoptera</taxon>
        <taxon>Dictyoptera</taxon>
        <taxon>Blattodea</taxon>
        <taxon>Blattoidea</taxon>
        <taxon>Blattidae</taxon>
        <taxon>Blattinae</taxon>
        <taxon>Periplaneta</taxon>
    </lineage>
</organism>
<proteinExistence type="predicted"/>
<comment type="caution">
    <text evidence="1">The sequence shown here is derived from an EMBL/GenBank/DDBJ whole genome shotgun (WGS) entry which is preliminary data.</text>
</comment>
<dbReference type="Proteomes" id="UP001148838">
    <property type="component" value="Unassembled WGS sequence"/>
</dbReference>
<sequence>MTNARLIPFEDLSLVTILPIMHVRYLSDYAMNYLALERKRPMQTSGVYPSRENRNHLFMELKIVVLVELLELSTRGILGKTPGDTFGHIHFEKKNSSQQFAIVPKIATVVHGVVVVTLVSVHYIVSHSSDESHGSEKDNLCCNCYVTAFTTSYRTHRLSANPSTFLGFKIPYIPFHKLKDFDDEERLSLYFRILKYQFLEIVAVKLEKSNTQLRREESNIARIAFEWNPHGANRKVGRPKVTWSNTVRREAEQLGWHWNEVKQRIPNLTGPVDNNDITLQRNRNKTAGRIDGCHGDCISCCLCYASKILRNFRTAISFKEKRA</sequence>
<keyword evidence="2" id="KW-1185">Reference proteome</keyword>
<protein>
    <submittedName>
        <fullName evidence="1">Uncharacterized protein</fullName>
    </submittedName>
</protein>
<dbReference type="EMBL" id="JAJSOF020000039">
    <property type="protein sequence ID" value="KAJ4426833.1"/>
    <property type="molecule type" value="Genomic_DNA"/>
</dbReference>
<accession>A0ABQ8RYR2</accession>
<evidence type="ECO:0000313" key="1">
    <source>
        <dbReference type="EMBL" id="KAJ4426833.1"/>
    </source>
</evidence>